<evidence type="ECO:0000313" key="3">
    <source>
        <dbReference type="Proteomes" id="UP001597353"/>
    </source>
</evidence>
<keyword evidence="3" id="KW-1185">Reference proteome</keyword>
<name>A0ABW4S8G1_9RHOB</name>
<dbReference type="RefSeq" id="WP_390264371.1">
    <property type="nucleotide sequence ID" value="NZ_JBHUGH010000013.1"/>
</dbReference>
<gene>
    <name evidence="2" type="ORF">ACFSGJ_16600</name>
</gene>
<dbReference type="Proteomes" id="UP001597353">
    <property type="component" value="Unassembled WGS sequence"/>
</dbReference>
<accession>A0ABW4S8G1</accession>
<comment type="caution">
    <text evidence="2">The sequence shown here is derived from an EMBL/GenBank/DDBJ whole genome shotgun (WGS) entry which is preliminary data.</text>
</comment>
<proteinExistence type="predicted"/>
<reference evidence="3" key="1">
    <citation type="journal article" date="2019" name="Int. J. Syst. Evol. Microbiol.">
        <title>The Global Catalogue of Microorganisms (GCM) 10K type strain sequencing project: providing services to taxonomists for standard genome sequencing and annotation.</title>
        <authorList>
            <consortium name="The Broad Institute Genomics Platform"/>
            <consortium name="The Broad Institute Genome Sequencing Center for Infectious Disease"/>
            <person name="Wu L."/>
            <person name="Ma J."/>
        </authorList>
    </citation>
    <scope>NUCLEOTIDE SEQUENCE [LARGE SCALE GENOMIC DNA]</scope>
    <source>
        <strain evidence="3">CGMCC 4.7242</strain>
    </source>
</reference>
<evidence type="ECO:0000313" key="2">
    <source>
        <dbReference type="EMBL" id="MFD1913836.1"/>
    </source>
</evidence>
<protein>
    <submittedName>
        <fullName evidence="2">Uncharacterized protein</fullName>
    </submittedName>
</protein>
<evidence type="ECO:0000256" key="1">
    <source>
        <dbReference type="SAM" id="MobiDB-lite"/>
    </source>
</evidence>
<organism evidence="2 3">
    <name type="scientific">Halodurantibacterium flavum</name>
    <dbReference type="NCBI Taxonomy" id="1382802"/>
    <lineage>
        <taxon>Bacteria</taxon>
        <taxon>Pseudomonadati</taxon>
        <taxon>Pseudomonadota</taxon>
        <taxon>Alphaproteobacteria</taxon>
        <taxon>Rhodobacterales</taxon>
        <taxon>Paracoccaceae</taxon>
        <taxon>Halodurantibacterium</taxon>
    </lineage>
</organism>
<dbReference type="EMBL" id="JBHUGH010000013">
    <property type="protein sequence ID" value="MFD1913836.1"/>
    <property type="molecule type" value="Genomic_DNA"/>
</dbReference>
<feature type="region of interest" description="Disordered" evidence="1">
    <location>
        <begin position="69"/>
        <end position="89"/>
    </location>
</feature>
<sequence>MNEDPTMNPLAAYGSDRWCAITLGRGLEWFRKRRDQLEVAGFPAKDPITGLTMKADVNAWLARRRRIADAETSRHKAHKPPSGANFDAF</sequence>